<dbReference type="InterPro" id="IPR012338">
    <property type="entry name" value="Beta-lactam/transpept-like"/>
</dbReference>
<dbReference type="PANTHER" id="PTHR46825:SF12">
    <property type="entry name" value="PENICILLIN-BINDING PROTEIN 4"/>
    <property type="match status" value="1"/>
</dbReference>
<evidence type="ECO:0000256" key="1">
    <source>
        <dbReference type="SAM" id="SignalP"/>
    </source>
</evidence>
<dbReference type="STRING" id="1914963.AWW67_12165"/>
<dbReference type="InterPro" id="IPR050491">
    <property type="entry name" value="AmpC-like"/>
</dbReference>
<name>A0A150XMT6_9BACT</name>
<dbReference type="PANTHER" id="PTHR46825">
    <property type="entry name" value="D-ALANYL-D-ALANINE-CARBOXYPEPTIDASE/ENDOPEPTIDASE AMPH"/>
    <property type="match status" value="1"/>
</dbReference>
<feature type="domain" description="Beta-lactamase-related" evidence="2">
    <location>
        <begin position="57"/>
        <end position="372"/>
    </location>
</feature>
<organism evidence="3 4">
    <name type="scientific">Roseivirga seohaensis</name>
    <dbReference type="NCBI Taxonomy" id="1914963"/>
    <lineage>
        <taxon>Bacteria</taxon>
        <taxon>Pseudomonadati</taxon>
        <taxon>Bacteroidota</taxon>
        <taxon>Cytophagia</taxon>
        <taxon>Cytophagales</taxon>
        <taxon>Roseivirgaceae</taxon>
        <taxon>Roseivirga</taxon>
    </lineage>
</organism>
<gene>
    <name evidence="3" type="ORF">AWW67_12165</name>
</gene>
<proteinExistence type="predicted"/>
<comment type="caution">
    <text evidence="3">The sequence shown here is derived from an EMBL/GenBank/DDBJ whole genome shotgun (WGS) entry which is preliminary data.</text>
</comment>
<dbReference type="Gene3D" id="3.40.710.10">
    <property type="entry name" value="DD-peptidase/beta-lactamase superfamily"/>
    <property type="match status" value="1"/>
</dbReference>
<dbReference type="AlphaFoldDB" id="A0A150XMT6"/>
<feature type="signal peptide" evidence="1">
    <location>
        <begin position="1"/>
        <end position="24"/>
    </location>
</feature>
<sequence length="488" mass="54184">MKAFKTSGMLMIVMLALAYNFSFAQSKFSKETQQKIEAVESNLAASTMTKEQPTWTLQERMETYNVQGLSIAVIDGGEIQWTKGYGFADVASKTKVESNTLFQAASISKSLNAMALLNLAQDQKINLDADINDYLSTWKFPYEAGGKPISTAHLLSHTAGLNVHGFPGYTFEEPKPSVIQILNGESPSNTEAIKSLFEPGIRYQYSGGGTLISQLILEDVTHKKYSDFLREKVLSPLQMNNSFFGAGDPKKGSMFATAYEEDGTEVEGKFHIYPELAAAGLWTTPTDLAKFIIEMQLSAKNQSNKVLNQDFTKLMLSPFIESSDISMGTFIEKHGEELYFTHSGANWGFNCIYIGGIENDKGVVIMTNSDNPQILYEIVTSVATVYGWEGYDLPEIKDLYPVSDDQLNEYVGEYYINEQIKINIATGDKVLMLTLPGRPAFEIYPESKDKFFPIALPGQVEFVRNDKNEIIKLIVHANGNSTGANKTK</sequence>
<feature type="chain" id="PRO_5007575002" description="Beta-lactamase-related domain-containing protein" evidence="1">
    <location>
        <begin position="25"/>
        <end position="488"/>
    </location>
</feature>
<evidence type="ECO:0000313" key="3">
    <source>
        <dbReference type="EMBL" id="KYG80049.1"/>
    </source>
</evidence>
<evidence type="ECO:0000313" key="4">
    <source>
        <dbReference type="Proteomes" id="UP000075663"/>
    </source>
</evidence>
<dbReference type="Proteomes" id="UP000075663">
    <property type="component" value="Unassembled WGS sequence"/>
</dbReference>
<protein>
    <recommendedName>
        <fullName evidence="2">Beta-lactamase-related domain-containing protein</fullName>
    </recommendedName>
</protein>
<evidence type="ECO:0000259" key="2">
    <source>
        <dbReference type="Pfam" id="PF00144"/>
    </source>
</evidence>
<reference evidence="3 4" key="1">
    <citation type="submission" date="2016-01" db="EMBL/GenBank/DDBJ databases">
        <title>Genome sequencing of Roseivirga seohaensis SW-152.</title>
        <authorList>
            <person name="Selvaratnam C."/>
            <person name="Thevarajoo S."/>
            <person name="Goh K.M."/>
            <person name="Ee R."/>
            <person name="Chan K.-G."/>
            <person name="Chong C.S."/>
        </authorList>
    </citation>
    <scope>NUCLEOTIDE SEQUENCE [LARGE SCALE GENOMIC DNA]</scope>
    <source>
        <strain evidence="3 4">SW-152</strain>
    </source>
</reference>
<dbReference type="InterPro" id="IPR001466">
    <property type="entry name" value="Beta-lactam-related"/>
</dbReference>
<keyword evidence="1" id="KW-0732">Signal</keyword>
<dbReference type="Pfam" id="PF00144">
    <property type="entry name" value="Beta-lactamase"/>
    <property type="match status" value="1"/>
</dbReference>
<dbReference type="RefSeq" id="WP_062303109.1">
    <property type="nucleotide sequence ID" value="NZ_LRPB01000048.1"/>
</dbReference>
<dbReference type="EMBL" id="LRPB01000048">
    <property type="protein sequence ID" value="KYG80049.1"/>
    <property type="molecule type" value="Genomic_DNA"/>
</dbReference>
<dbReference type="SUPFAM" id="SSF56601">
    <property type="entry name" value="beta-lactamase/transpeptidase-like"/>
    <property type="match status" value="1"/>
</dbReference>
<accession>A0A150XMT6</accession>